<dbReference type="InterPro" id="IPR036097">
    <property type="entry name" value="HisK_dim/P_sf"/>
</dbReference>
<dbReference type="Pfam" id="PF02518">
    <property type="entry name" value="HATPase_c"/>
    <property type="match status" value="1"/>
</dbReference>
<dbReference type="PANTHER" id="PTHR45436:SF8">
    <property type="entry name" value="HISTIDINE KINASE"/>
    <property type="match status" value="1"/>
</dbReference>
<dbReference type="PROSITE" id="PS50109">
    <property type="entry name" value="HIS_KIN"/>
    <property type="match status" value="1"/>
</dbReference>
<comment type="caution">
    <text evidence="14">The sequence shown here is derived from an EMBL/GenBank/DDBJ whole genome shotgun (WGS) entry which is preliminary data.</text>
</comment>
<dbReference type="GO" id="GO:0016301">
    <property type="term" value="F:kinase activity"/>
    <property type="evidence" value="ECO:0007669"/>
    <property type="project" value="UniProtKB-KW"/>
</dbReference>
<comment type="catalytic activity">
    <reaction evidence="1">
        <text>ATP + protein L-histidine = ADP + protein N-phospho-L-histidine.</text>
        <dbReference type="EC" id="2.7.13.3"/>
    </reaction>
</comment>
<comment type="subcellular location">
    <subcellularLocation>
        <location evidence="2">Membrane</location>
    </subcellularLocation>
</comment>
<evidence type="ECO:0000256" key="10">
    <source>
        <dbReference type="ARBA" id="ARBA00023136"/>
    </source>
</evidence>
<feature type="transmembrane region" description="Helical" evidence="11">
    <location>
        <begin position="12"/>
        <end position="35"/>
    </location>
</feature>
<evidence type="ECO:0000259" key="13">
    <source>
        <dbReference type="PROSITE" id="PS50885"/>
    </source>
</evidence>
<keyword evidence="4" id="KW-0597">Phosphoprotein</keyword>
<dbReference type="Gene3D" id="3.30.565.10">
    <property type="entry name" value="Histidine kinase-like ATPase, C-terminal domain"/>
    <property type="match status" value="1"/>
</dbReference>
<evidence type="ECO:0000256" key="4">
    <source>
        <dbReference type="ARBA" id="ARBA00022553"/>
    </source>
</evidence>
<feature type="domain" description="Histidine kinase" evidence="12">
    <location>
        <begin position="244"/>
        <end position="469"/>
    </location>
</feature>
<dbReference type="SUPFAM" id="SSF47384">
    <property type="entry name" value="Homodimeric domain of signal transducing histidine kinase"/>
    <property type="match status" value="1"/>
</dbReference>
<keyword evidence="5" id="KW-0808">Transferase</keyword>
<dbReference type="InterPro" id="IPR003660">
    <property type="entry name" value="HAMP_dom"/>
</dbReference>
<dbReference type="PRINTS" id="PR00344">
    <property type="entry name" value="BCTRLSENSOR"/>
</dbReference>
<proteinExistence type="predicted"/>
<dbReference type="SMART" id="SM00388">
    <property type="entry name" value="HisKA"/>
    <property type="match status" value="1"/>
</dbReference>
<dbReference type="SUPFAM" id="SSF55874">
    <property type="entry name" value="ATPase domain of HSP90 chaperone/DNA topoisomerase II/histidine kinase"/>
    <property type="match status" value="1"/>
</dbReference>
<evidence type="ECO:0000256" key="1">
    <source>
        <dbReference type="ARBA" id="ARBA00000085"/>
    </source>
</evidence>
<dbReference type="CDD" id="cd00082">
    <property type="entry name" value="HisKA"/>
    <property type="match status" value="1"/>
</dbReference>
<dbReference type="InterPro" id="IPR036890">
    <property type="entry name" value="HATPase_C_sf"/>
</dbReference>
<dbReference type="SMART" id="SM00387">
    <property type="entry name" value="HATPase_c"/>
    <property type="match status" value="1"/>
</dbReference>
<evidence type="ECO:0000256" key="8">
    <source>
        <dbReference type="ARBA" id="ARBA00022989"/>
    </source>
</evidence>
<organism evidence="14 15">
    <name type="scientific">Mesopusillimonas faecipullorum</name>
    <dbReference type="NCBI Taxonomy" id="2755040"/>
    <lineage>
        <taxon>Bacteria</taxon>
        <taxon>Pseudomonadati</taxon>
        <taxon>Pseudomonadota</taxon>
        <taxon>Betaproteobacteria</taxon>
        <taxon>Burkholderiales</taxon>
        <taxon>Alcaligenaceae</taxon>
        <taxon>Mesopusillimonas</taxon>
    </lineage>
</organism>
<accession>A0ABS8CBB1</accession>
<evidence type="ECO:0000256" key="11">
    <source>
        <dbReference type="SAM" id="Phobius"/>
    </source>
</evidence>
<evidence type="ECO:0000256" key="7">
    <source>
        <dbReference type="ARBA" id="ARBA00022777"/>
    </source>
</evidence>
<dbReference type="SMART" id="SM00304">
    <property type="entry name" value="HAMP"/>
    <property type="match status" value="1"/>
</dbReference>
<dbReference type="EMBL" id="JACDXW010000002">
    <property type="protein sequence ID" value="MCB5363326.1"/>
    <property type="molecule type" value="Genomic_DNA"/>
</dbReference>
<evidence type="ECO:0000313" key="14">
    <source>
        <dbReference type="EMBL" id="MCB5363326.1"/>
    </source>
</evidence>
<evidence type="ECO:0000256" key="2">
    <source>
        <dbReference type="ARBA" id="ARBA00004370"/>
    </source>
</evidence>
<keyword evidence="9" id="KW-0902">Two-component regulatory system</keyword>
<gene>
    <name evidence="14" type="ORF">H0484_06105</name>
</gene>
<keyword evidence="6 11" id="KW-0812">Transmembrane</keyword>
<sequence length="469" mass="51355">MQTPLMAGHVRQAIATAYVFLLVSLLTMACGAALIESVMVSHVRELVLGVMQSQAAAGAQSLEEAEAALWRDRLAQRTERVTLLVDAQGQVHYGQPGIWQALGCEPASCHGWHRVQWRDDQLAHHRMELQGLAVPLADGSVIFEAYDVLPMLERVRVLPLIAGAGLFVVVLLSIATSMRYGARSLARIEDIRQALRAYAAGDTASRVLMRHRGRDELESLALSVNQALERINALMDEVKDVSSYIAHELRTPLTRLHHRLCAVQDASGVSEDVGEEVRQAIEEVERIQRMSSAVLRIGAIESRRCPHQFEPVQARALLGDVADYFQPLAELNNVLLSVRAPEPLAVYADKALLMQALSNLVDNALKYACVGGQVELFAEPSGQDWVLLGVADRGPGISPALHDHVQMRFVRLGAQSNRASGYGLGLSLVQAIAKLHGCELKLMSNPGRTQNEQKDLRGLKAVLSLKRVN</sequence>
<evidence type="ECO:0000256" key="6">
    <source>
        <dbReference type="ARBA" id="ARBA00022692"/>
    </source>
</evidence>
<feature type="transmembrane region" description="Helical" evidence="11">
    <location>
        <begin position="157"/>
        <end position="178"/>
    </location>
</feature>
<dbReference type="RefSeq" id="WP_226953650.1">
    <property type="nucleotide sequence ID" value="NZ_JACDXW010000002.1"/>
</dbReference>
<evidence type="ECO:0000256" key="3">
    <source>
        <dbReference type="ARBA" id="ARBA00012438"/>
    </source>
</evidence>
<evidence type="ECO:0000313" key="15">
    <source>
        <dbReference type="Proteomes" id="UP000776983"/>
    </source>
</evidence>
<dbReference type="PANTHER" id="PTHR45436">
    <property type="entry name" value="SENSOR HISTIDINE KINASE YKOH"/>
    <property type="match status" value="1"/>
</dbReference>
<keyword evidence="7 14" id="KW-0418">Kinase</keyword>
<dbReference type="Pfam" id="PF00512">
    <property type="entry name" value="HisKA"/>
    <property type="match status" value="1"/>
</dbReference>
<evidence type="ECO:0000256" key="5">
    <source>
        <dbReference type="ARBA" id="ARBA00022679"/>
    </source>
</evidence>
<name>A0ABS8CBB1_9BURK</name>
<reference evidence="14 15" key="1">
    <citation type="submission" date="2020-07" db="EMBL/GenBank/DDBJ databases">
        <title>Pusillimonas sp. nov., isolated from poultry manure in Taiwan.</title>
        <authorList>
            <person name="Lin S.-Y."/>
            <person name="Tang Y.-S."/>
            <person name="Young C.-C."/>
        </authorList>
    </citation>
    <scope>NUCLEOTIDE SEQUENCE [LARGE SCALE GENOMIC DNA]</scope>
    <source>
        <strain evidence="14 15">CC-YST705</strain>
    </source>
</reference>
<dbReference type="InterPro" id="IPR003661">
    <property type="entry name" value="HisK_dim/P_dom"/>
</dbReference>
<dbReference type="Gene3D" id="1.10.287.130">
    <property type="match status" value="1"/>
</dbReference>
<keyword evidence="8 11" id="KW-1133">Transmembrane helix</keyword>
<keyword evidence="15" id="KW-1185">Reference proteome</keyword>
<protein>
    <recommendedName>
        <fullName evidence="3">histidine kinase</fullName>
        <ecNumber evidence="3">2.7.13.3</ecNumber>
    </recommendedName>
</protein>
<dbReference type="InterPro" id="IPR050428">
    <property type="entry name" value="TCS_sensor_his_kinase"/>
</dbReference>
<dbReference type="InterPro" id="IPR005467">
    <property type="entry name" value="His_kinase_dom"/>
</dbReference>
<dbReference type="InterPro" id="IPR004358">
    <property type="entry name" value="Sig_transdc_His_kin-like_C"/>
</dbReference>
<dbReference type="EC" id="2.7.13.3" evidence="3"/>
<keyword evidence="10 11" id="KW-0472">Membrane</keyword>
<feature type="domain" description="HAMP" evidence="13">
    <location>
        <begin position="182"/>
        <end position="236"/>
    </location>
</feature>
<dbReference type="InterPro" id="IPR003594">
    <property type="entry name" value="HATPase_dom"/>
</dbReference>
<dbReference type="PROSITE" id="PS50885">
    <property type="entry name" value="HAMP"/>
    <property type="match status" value="1"/>
</dbReference>
<dbReference type="Proteomes" id="UP000776983">
    <property type="component" value="Unassembled WGS sequence"/>
</dbReference>
<evidence type="ECO:0000259" key="12">
    <source>
        <dbReference type="PROSITE" id="PS50109"/>
    </source>
</evidence>
<evidence type="ECO:0000256" key="9">
    <source>
        <dbReference type="ARBA" id="ARBA00023012"/>
    </source>
</evidence>
<dbReference type="Pfam" id="PF00672">
    <property type="entry name" value="HAMP"/>
    <property type="match status" value="1"/>
</dbReference>